<evidence type="ECO:0000313" key="3">
    <source>
        <dbReference type="Proteomes" id="UP000735302"/>
    </source>
</evidence>
<dbReference type="Proteomes" id="UP000735302">
    <property type="component" value="Unassembled WGS sequence"/>
</dbReference>
<dbReference type="AlphaFoldDB" id="A0AAV4ART4"/>
<evidence type="ECO:0000256" key="1">
    <source>
        <dbReference type="SAM" id="SignalP"/>
    </source>
</evidence>
<reference evidence="2 3" key="1">
    <citation type="journal article" date="2021" name="Elife">
        <title>Chloroplast acquisition without the gene transfer in kleptoplastic sea slugs, Plakobranchus ocellatus.</title>
        <authorList>
            <person name="Maeda T."/>
            <person name="Takahashi S."/>
            <person name="Yoshida T."/>
            <person name="Shimamura S."/>
            <person name="Takaki Y."/>
            <person name="Nagai Y."/>
            <person name="Toyoda A."/>
            <person name="Suzuki Y."/>
            <person name="Arimoto A."/>
            <person name="Ishii H."/>
            <person name="Satoh N."/>
            <person name="Nishiyama T."/>
            <person name="Hasebe M."/>
            <person name="Maruyama T."/>
            <person name="Minagawa J."/>
            <person name="Obokata J."/>
            <person name="Shigenobu S."/>
        </authorList>
    </citation>
    <scope>NUCLEOTIDE SEQUENCE [LARGE SCALE GENOMIC DNA]</scope>
</reference>
<feature type="chain" id="PRO_5043674463" evidence="1">
    <location>
        <begin position="20"/>
        <end position="191"/>
    </location>
</feature>
<proteinExistence type="predicted"/>
<organism evidence="2 3">
    <name type="scientific">Plakobranchus ocellatus</name>
    <dbReference type="NCBI Taxonomy" id="259542"/>
    <lineage>
        <taxon>Eukaryota</taxon>
        <taxon>Metazoa</taxon>
        <taxon>Spiralia</taxon>
        <taxon>Lophotrochozoa</taxon>
        <taxon>Mollusca</taxon>
        <taxon>Gastropoda</taxon>
        <taxon>Heterobranchia</taxon>
        <taxon>Euthyneura</taxon>
        <taxon>Panpulmonata</taxon>
        <taxon>Sacoglossa</taxon>
        <taxon>Placobranchoidea</taxon>
        <taxon>Plakobranchidae</taxon>
        <taxon>Plakobranchus</taxon>
    </lineage>
</organism>
<name>A0AAV4ART4_9GAST</name>
<accession>A0AAV4ART4</accession>
<keyword evidence="1" id="KW-0732">Signal</keyword>
<feature type="signal peptide" evidence="1">
    <location>
        <begin position="1"/>
        <end position="19"/>
    </location>
</feature>
<sequence length="191" mass="21616">MWKLVALLASLLLVTEVAGDCRALTDCDSFLDYWYMDYLDQNIDKSMVISYFLGNDVHEIRKIVPHYTSCVDRSLRYCEDEETRDTYEAKSNLLQYLCSPLGSELASHLVNTPDCGHGELFDASILPQLTTCYEVFTDGISNDCSQVKKLRQCLVNSAPKSECHDAMVTYIGEVWSHATGKKYERLGCPSQ</sequence>
<protein>
    <submittedName>
        <fullName evidence="2">Uncharacterized protein</fullName>
    </submittedName>
</protein>
<comment type="caution">
    <text evidence="2">The sequence shown here is derived from an EMBL/GenBank/DDBJ whole genome shotgun (WGS) entry which is preliminary data.</text>
</comment>
<evidence type="ECO:0000313" key="2">
    <source>
        <dbReference type="EMBL" id="GFO09585.1"/>
    </source>
</evidence>
<dbReference type="EMBL" id="BLXT01004113">
    <property type="protein sequence ID" value="GFO09585.1"/>
    <property type="molecule type" value="Genomic_DNA"/>
</dbReference>
<keyword evidence="3" id="KW-1185">Reference proteome</keyword>
<gene>
    <name evidence="2" type="ORF">PoB_003609000</name>
</gene>